<evidence type="ECO:0000313" key="3">
    <source>
        <dbReference type="Proteomes" id="UP000517547"/>
    </source>
</evidence>
<sequence>MDCPREKRTELHIGILGASSFLGEHALLSLAQAGHQVTAFTRQLPRASRRGINWQSVDDWHELALDTFLSLAPIWVVPEYLERLANTGVKRVVVLSSTSRFTKQASPDARERQLAQRLGNAEEQFVKWAIERKVQWVILRPTMIYGFACDQNITEIARFIQRFGFFPLIGGSRGLRQPVHADDVVQACLAAMTLPELRHGAYNLSGAEVLPYHAMVRRIFQALGRPERTLALSTRTLHALVWLLRCLPRYRHLSGALVERMNQDLVFDHADASDQLGFYPRPFELKHEDLPLR</sequence>
<dbReference type="SUPFAM" id="SSF51735">
    <property type="entry name" value="NAD(P)-binding Rossmann-fold domains"/>
    <property type="match status" value="1"/>
</dbReference>
<dbReference type="Proteomes" id="UP000517547">
    <property type="component" value="Unassembled WGS sequence"/>
</dbReference>
<proteinExistence type="predicted"/>
<name>A0A7Y7Y4C1_9PSED</name>
<gene>
    <name evidence="2" type="ORF">HX845_28690</name>
</gene>
<evidence type="ECO:0000313" key="2">
    <source>
        <dbReference type="EMBL" id="NWC17664.1"/>
    </source>
</evidence>
<dbReference type="AlphaFoldDB" id="A0A7Y7Y4C1"/>
<reference evidence="2 3" key="1">
    <citation type="submission" date="2020-04" db="EMBL/GenBank/DDBJ databases">
        <title>Molecular characterization of pseudomonads from Agaricus bisporus reveal novel blotch 2 pathogens in Western Europe.</title>
        <authorList>
            <person name="Taparia T."/>
            <person name="Krijger M."/>
            <person name="Haynes E."/>
            <person name="Elpinstone J.G."/>
            <person name="Noble R."/>
            <person name="Van Der Wolf J."/>
        </authorList>
    </citation>
    <scope>NUCLEOTIDE SEQUENCE [LARGE SCALE GENOMIC DNA]</scope>
    <source>
        <strain evidence="2 3">IPO3738</strain>
    </source>
</reference>
<dbReference type="InterPro" id="IPR036291">
    <property type="entry name" value="NAD(P)-bd_dom_sf"/>
</dbReference>
<dbReference type="PANTHER" id="PTHR12126:SF11">
    <property type="entry name" value="NADH DEHYDROGENASE [UBIQUINONE] 1 ALPHA SUBCOMPLEX SUBUNIT 9, MITOCHONDRIAL"/>
    <property type="match status" value="1"/>
</dbReference>
<dbReference type="GO" id="GO:0044877">
    <property type="term" value="F:protein-containing complex binding"/>
    <property type="evidence" value="ECO:0007669"/>
    <property type="project" value="TreeGrafter"/>
</dbReference>
<dbReference type="Pfam" id="PF01370">
    <property type="entry name" value="Epimerase"/>
    <property type="match status" value="1"/>
</dbReference>
<dbReference type="InterPro" id="IPR001509">
    <property type="entry name" value="Epimerase_deHydtase"/>
</dbReference>
<feature type="domain" description="NAD-dependent epimerase/dehydratase" evidence="1">
    <location>
        <begin position="81"/>
        <end position="203"/>
    </location>
</feature>
<dbReference type="Gene3D" id="3.40.50.720">
    <property type="entry name" value="NAD(P)-binding Rossmann-like Domain"/>
    <property type="match status" value="2"/>
</dbReference>
<evidence type="ECO:0000259" key="1">
    <source>
        <dbReference type="Pfam" id="PF01370"/>
    </source>
</evidence>
<dbReference type="PANTHER" id="PTHR12126">
    <property type="entry name" value="NADH-UBIQUINONE OXIDOREDUCTASE 39 KDA SUBUNIT-RELATED"/>
    <property type="match status" value="1"/>
</dbReference>
<accession>A0A7Y7Y4C1</accession>
<organism evidence="2 3">
    <name type="scientific">Pseudomonas gingeri</name>
    <dbReference type="NCBI Taxonomy" id="117681"/>
    <lineage>
        <taxon>Bacteria</taxon>
        <taxon>Pseudomonadati</taxon>
        <taxon>Pseudomonadota</taxon>
        <taxon>Gammaproteobacteria</taxon>
        <taxon>Pseudomonadales</taxon>
        <taxon>Pseudomonadaceae</taxon>
        <taxon>Pseudomonas</taxon>
    </lineage>
</organism>
<dbReference type="InterPro" id="IPR051207">
    <property type="entry name" value="ComplexI_NDUFA9_subunit"/>
</dbReference>
<dbReference type="EMBL" id="JACAQE010000010">
    <property type="protein sequence ID" value="NWC17664.1"/>
    <property type="molecule type" value="Genomic_DNA"/>
</dbReference>
<comment type="caution">
    <text evidence="2">The sequence shown here is derived from an EMBL/GenBank/DDBJ whole genome shotgun (WGS) entry which is preliminary data.</text>
</comment>
<protein>
    <submittedName>
        <fullName evidence="2">NAD(P)-dependent oxidoreductase</fullName>
    </submittedName>
</protein>